<protein>
    <recommendedName>
        <fullName evidence="4">Glycosyltransferase 2-like domain-containing protein</fullName>
    </recommendedName>
</protein>
<evidence type="ECO:0000256" key="1">
    <source>
        <dbReference type="ARBA" id="ARBA00006739"/>
    </source>
</evidence>
<keyword evidence="2" id="KW-0328">Glycosyltransferase</keyword>
<dbReference type="AlphaFoldDB" id="A0A382M1U7"/>
<feature type="non-terminal residue" evidence="5">
    <location>
        <position position="171"/>
    </location>
</feature>
<dbReference type="EMBL" id="UINC01090688">
    <property type="protein sequence ID" value="SVC42853.1"/>
    <property type="molecule type" value="Genomic_DNA"/>
</dbReference>
<evidence type="ECO:0000256" key="3">
    <source>
        <dbReference type="ARBA" id="ARBA00022679"/>
    </source>
</evidence>
<name>A0A382M1U7_9ZZZZ</name>
<dbReference type="InterPro" id="IPR001173">
    <property type="entry name" value="Glyco_trans_2-like"/>
</dbReference>
<dbReference type="InterPro" id="IPR050834">
    <property type="entry name" value="Glycosyltransf_2"/>
</dbReference>
<dbReference type="Gene3D" id="3.90.550.10">
    <property type="entry name" value="Spore Coat Polysaccharide Biosynthesis Protein SpsA, Chain A"/>
    <property type="match status" value="1"/>
</dbReference>
<evidence type="ECO:0000259" key="4">
    <source>
        <dbReference type="Pfam" id="PF00535"/>
    </source>
</evidence>
<dbReference type="PANTHER" id="PTHR43685">
    <property type="entry name" value="GLYCOSYLTRANSFERASE"/>
    <property type="match status" value="1"/>
</dbReference>
<evidence type="ECO:0000256" key="2">
    <source>
        <dbReference type="ARBA" id="ARBA00022676"/>
    </source>
</evidence>
<gene>
    <name evidence="5" type="ORF">METZ01_LOCUS295707</name>
</gene>
<dbReference type="PANTHER" id="PTHR43685:SF5">
    <property type="entry name" value="GLYCOSYLTRANSFERASE EPSE-RELATED"/>
    <property type="match status" value="1"/>
</dbReference>
<reference evidence="5" key="1">
    <citation type="submission" date="2018-05" db="EMBL/GenBank/DDBJ databases">
        <authorList>
            <person name="Lanie J.A."/>
            <person name="Ng W.-L."/>
            <person name="Kazmierczak K.M."/>
            <person name="Andrzejewski T.M."/>
            <person name="Davidsen T.M."/>
            <person name="Wayne K.J."/>
            <person name="Tettelin H."/>
            <person name="Glass J.I."/>
            <person name="Rusch D."/>
            <person name="Podicherti R."/>
            <person name="Tsui H.-C.T."/>
            <person name="Winkler M.E."/>
        </authorList>
    </citation>
    <scope>NUCLEOTIDE SEQUENCE</scope>
</reference>
<keyword evidence="3" id="KW-0808">Transferase</keyword>
<dbReference type="Pfam" id="PF00535">
    <property type="entry name" value="Glycos_transf_2"/>
    <property type="match status" value="1"/>
</dbReference>
<evidence type="ECO:0000313" key="5">
    <source>
        <dbReference type="EMBL" id="SVC42853.1"/>
    </source>
</evidence>
<accession>A0A382M1U7</accession>
<sequence length="171" mass="19110">MGHNSTNNTDRKVYTGPMSFSVLMSIYSATKASDLNLCLKSLSDQQLLPNQVVLVRDGPVEPDVEKCIDKFSGNLPFEHLVFPVNRGLGWSLNDGLEACENELVARVDSDDYSVPSRFYLQYSYLMENPTISVVGGWMTEYYRHGTSSSAVVRKTPIDSLSISKHARLRNP</sequence>
<proteinExistence type="inferred from homology"/>
<dbReference type="GO" id="GO:0016757">
    <property type="term" value="F:glycosyltransferase activity"/>
    <property type="evidence" value="ECO:0007669"/>
    <property type="project" value="UniProtKB-KW"/>
</dbReference>
<organism evidence="5">
    <name type="scientific">marine metagenome</name>
    <dbReference type="NCBI Taxonomy" id="408172"/>
    <lineage>
        <taxon>unclassified sequences</taxon>
        <taxon>metagenomes</taxon>
        <taxon>ecological metagenomes</taxon>
    </lineage>
</organism>
<dbReference type="SUPFAM" id="SSF53448">
    <property type="entry name" value="Nucleotide-diphospho-sugar transferases"/>
    <property type="match status" value="1"/>
</dbReference>
<dbReference type="InterPro" id="IPR029044">
    <property type="entry name" value="Nucleotide-diphossugar_trans"/>
</dbReference>
<feature type="domain" description="Glycosyltransferase 2-like" evidence="4">
    <location>
        <begin position="21"/>
        <end position="140"/>
    </location>
</feature>
<comment type="similarity">
    <text evidence="1">Belongs to the glycosyltransferase 2 family.</text>
</comment>